<dbReference type="Proteomes" id="UP000694001">
    <property type="component" value="Chromosome"/>
</dbReference>
<dbReference type="InterPro" id="IPR025908">
    <property type="entry name" value="Sensor_TM1"/>
</dbReference>
<dbReference type="PROSITE" id="PS50885">
    <property type="entry name" value="HAMP"/>
    <property type="match status" value="1"/>
</dbReference>
<dbReference type="Pfam" id="PF00672">
    <property type="entry name" value="HAMP"/>
    <property type="match status" value="1"/>
</dbReference>
<dbReference type="SMART" id="SM00304">
    <property type="entry name" value="HAMP"/>
    <property type="match status" value="1"/>
</dbReference>
<evidence type="ECO:0000256" key="7">
    <source>
        <dbReference type="ARBA" id="ARBA00022989"/>
    </source>
</evidence>
<evidence type="ECO:0000313" key="13">
    <source>
        <dbReference type="EMBL" id="QXM23692.1"/>
    </source>
</evidence>
<dbReference type="InterPro" id="IPR003661">
    <property type="entry name" value="HisK_dim/P_dom"/>
</dbReference>
<dbReference type="AlphaFoldDB" id="A0A975YIR4"/>
<dbReference type="SMART" id="SM00387">
    <property type="entry name" value="HATPase_c"/>
    <property type="match status" value="1"/>
</dbReference>
<feature type="domain" description="Histidine kinase" evidence="11">
    <location>
        <begin position="337"/>
        <end position="557"/>
    </location>
</feature>
<protein>
    <recommendedName>
        <fullName evidence="2">histidine kinase</fullName>
        <ecNumber evidence="2">2.7.13.3</ecNumber>
    </recommendedName>
</protein>
<dbReference type="Pfam" id="PF00512">
    <property type="entry name" value="HisKA"/>
    <property type="match status" value="1"/>
</dbReference>
<keyword evidence="4" id="KW-0808">Transferase</keyword>
<dbReference type="KEGG" id="elio:KO353_10250"/>
<evidence type="ECO:0000259" key="12">
    <source>
        <dbReference type="PROSITE" id="PS50885"/>
    </source>
</evidence>
<keyword evidence="7 10" id="KW-1133">Transmembrane helix</keyword>
<dbReference type="InterPro" id="IPR025919">
    <property type="entry name" value="Stimulus_sens_dom"/>
</dbReference>
<evidence type="ECO:0000256" key="5">
    <source>
        <dbReference type="ARBA" id="ARBA00022692"/>
    </source>
</evidence>
<dbReference type="PANTHER" id="PTHR45436">
    <property type="entry name" value="SENSOR HISTIDINE KINASE YKOH"/>
    <property type="match status" value="1"/>
</dbReference>
<evidence type="ECO:0000256" key="8">
    <source>
        <dbReference type="ARBA" id="ARBA00023012"/>
    </source>
</evidence>
<evidence type="ECO:0000259" key="11">
    <source>
        <dbReference type="PROSITE" id="PS50109"/>
    </source>
</evidence>
<evidence type="ECO:0000256" key="3">
    <source>
        <dbReference type="ARBA" id="ARBA00022553"/>
    </source>
</evidence>
<feature type="domain" description="HAMP" evidence="12">
    <location>
        <begin position="273"/>
        <end position="329"/>
    </location>
</feature>
<evidence type="ECO:0000256" key="6">
    <source>
        <dbReference type="ARBA" id="ARBA00022777"/>
    </source>
</evidence>
<evidence type="ECO:0000256" key="10">
    <source>
        <dbReference type="SAM" id="Phobius"/>
    </source>
</evidence>
<feature type="transmembrane region" description="Helical" evidence="10">
    <location>
        <begin position="253"/>
        <end position="273"/>
    </location>
</feature>
<dbReference type="Pfam" id="PF13756">
    <property type="entry name" value="Stimulus_sens_1"/>
    <property type="match status" value="1"/>
</dbReference>
<keyword evidence="14" id="KW-1185">Reference proteome</keyword>
<dbReference type="InterPro" id="IPR003660">
    <property type="entry name" value="HAMP_dom"/>
</dbReference>
<dbReference type="InterPro" id="IPR005467">
    <property type="entry name" value="His_kinase_dom"/>
</dbReference>
<dbReference type="CDD" id="cd06225">
    <property type="entry name" value="HAMP"/>
    <property type="match status" value="1"/>
</dbReference>
<feature type="transmembrane region" description="Helical" evidence="10">
    <location>
        <begin position="39"/>
        <end position="57"/>
    </location>
</feature>
<keyword evidence="10" id="KW-0472">Membrane</keyword>
<organism evidence="13 14">
    <name type="scientific">Elioraea tepida</name>
    <dbReference type="NCBI Taxonomy" id="2843330"/>
    <lineage>
        <taxon>Bacteria</taxon>
        <taxon>Pseudomonadati</taxon>
        <taxon>Pseudomonadota</taxon>
        <taxon>Alphaproteobacteria</taxon>
        <taxon>Acetobacterales</taxon>
        <taxon>Elioraeaceae</taxon>
        <taxon>Elioraea</taxon>
    </lineage>
</organism>
<sequence length="557" mass="59769">MPDTALQAAEATRPPPTRRSRPSRTHGARSLASPLLRRILLVNALPVALLAAALLYLGDYERGLVDAAVSGLRIQAQIYAGAIGESATTVENPEAPSINADLARPLLRRIVEPTPEAQARLFGPGGVLIADSRVLPGPGGTVVTEPLPAPQPPRGLLGRLAKQAHDAAVALLVRGSAYPTIPDGADWMPDLATAFPRIAEGDAPPVLRRTADGRLVISVAVPVSRNRRTVGAIVLTREAHEVDAALFQVRMTILATVALALVVTVGMSVYLAATIARPVRRLARAAERMREGRGRSRSVPRDLVARRDEIGELADALDESATALWARMDAIERFAADVAHEIKNPLTSIRSAIETLRRLDDPERQQRLLSIISEDVQRLDRLISDISDASRVDAELSRTPTEPVDLGPILATLAELHEATRGEGEPRIVVDAPSEGLTVRAVEGRLVQVLRNLIANAVSFSPPNGIIRLIGRQGGGIVEIAVEDEGPGIPEARLEHVFERFYSERPRGEKFGSHSGLGLSISRQIIEALRGTITAENRRGADGRVLGARFVVRLPAA</sequence>
<comment type="catalytic activity">
    <reaction evidence="1">
        <text>ATP + protein L-histidine = ADP + protein N-phospho-L-histidine.</text>
        <dbReference type="EC" id="2.7.13.3"/>
    </reaction>
</comment>
<feature type="region of interest" description="Disordered" evidence="9">
    <location>
        <begin position="1"/>
        <end position="29"/>
    </location>
</feature>
<keyword evidence="3" id="KW-0597">Phosphoprotein</keyword>
<evidence type="ECO:0000256" key="4">
    <source>
        <dbReference type="ARBA" id="ARBA00022679"/>
    </source>
</evidence>
<evidence type="ECO:0000256" key="1">
    <source>
        <dbReference type="ARBA" id="ARBA00000085"/>
    </source>
</evidence>
<gene>
    <name evidence="13" type="ORF">KO353_10250</name>
</gene>
<keyword evidence="6" id="KW-0418">Kinase</keyword>
<evidence type="ECO:0000256" key="9">
    <source>
        <dbReference type="SAM" id="MobiDB-lite"/>
    </source>
</evidence>
<keyword evidence="8" id="KW-0902">Two-component regulatory system</keyword>
<dbReference type="InterPro" id="IPR003594">
    <property type="entry name" value="HATPase_dom"/>
</dbReference>
<dbReference type="GO" id="GO:0016020">
    <property type="term" value="C:membrane"/>
    <property type="evidence" value="ECO:0007669"/>
    <property type="project" value="InterPro"/>
</dbReference>
<reference evidence="13" key="1">
    <citation type="submission" date="2021-06" db="EMBL/GenBank/DDBJ databases">
        <title>Elioraea tepida, sp. nov., a moderately thermophilic aerobic anoxygenic phototrophic bacterium isolated from an alkaline siliceous hot spring mat community in Yellowstone National Park, WY, USA.</title>
        <authorList>
            <person name="Saini M.K."/>
            <person name="Yoshida S."/>
            <person name="Sebastian A."/>
            <person name="Hirose S."/>
            <person name="Hara E."/>
            <person name="Tamaki H."/>
            <person name="Soulier N.T."/>
            <person name="Albert I."/>
            <person name="Hanada S."/>
            <person name="Bryant D.A."/>
            <person name="Tank M."/>
        </authorList>
    </citation>
    <scope>NUCLEOTIDE SEQUENCE</scope>
    <source>
        <strain evidence="13">MS-P2</strain>
    </source>
</reference>
<evidence type="ECO:0000313" key="14">
    <source>
        <dbReference type="Proteomes" id="UP000694001"/>
    </source>
</evidence>
<dbReference type="CDD" id="cd00082">
    <property type="entry name" value="HisKA"/>
    <property type="match status" value="1"/>
</dbReference>
<feature type="compositionally biased region" description="Basic residues" evidence="9">
    <location>
        <begin position="16"/>
        <end position="27"/>
    </location>
</feature>
<dbReference type="EC" id="2.7.13.3" evidence="2"/>
<keyword evidence="5 10" id="KW-0812">Transmembrane</keyword>
<proteinExistence type="predicted"/>
<accession>A0A975YIR4</accession>
<dbReference type="EMBL" id="CP076448">
    <property type="protein sequence ID" value="QXM23692.1"/>
    <property type="molecule type" value="Genomic_DNA"/>
</dbReference>
<dbReference type="Pfam" id="PF13755">
    <property type="entry name" value="Sensor_TM1"/>
    <property type="match status" value="1"/>
</dbReference>
<name>A0A975YIR4_9PROT</name>
<dbReference type="InterPro" id="IPR050428">
    <property type="entry name" value="TCS_sensor_his_kinase"/>
</dbReference>
<evidence type="ECO:0000256" key="2">
    <source>
        <dbReference type="ARBA" id="ARBA00012438"/>
    </source>
</evidence>
<dbReference type="Pfam" id="PF02518">
    <property type="entry name" value="HATPase_c"/>
    <property type="match status" value="1"/>
</dbReference>
<dbReference type="PROSITE" id="PS50109">
    <property type="entry name" value="HIS_KIN"/>
    <property type="match status" value="1"/>
</dbReference>
<dbReference type="RefSeq" id="WP_218284588.1">
    <property type="nucleotide sequence ID" value="NZ_CP076448.1"/>
</dbReference>
<dbReference type="PANTHER" id="PTHR45436:SF5">
    <property type="entry name" value="SENSOR HISTIDINE KINASE TRCS"/>
    <property type="match status" value="1"/>
</dbReference>
<dbReference type="GO" id="GO:0000155">
    <property type="term" value="F:phosphorelay sensor kinase activity"/>
    <property type="evidence" value="ECO:0007669"/>
    <property type="project" value="InterPro"/>
</dbReference>
<dbReference type="SMART" id="SM00388">
    <property type="entry name" value="HisKA"/>
    <property type="match status" value="1"/>
</dbReference>